<dbReference type="Pfam" id="PF04250">
    <property type="entry name" value="DUF429"/>
    <property type="match status" value="1"/>
</dbReference>
<accession>A0ABV8URR5</accession>
<reference evidence="2" key="1">
    <citation type="journal article" date="2019" name="Int. J. Syst. Evol. Microbiol.">
        <title>The Global Catalogue of Microorganisms (GCM) 10K type strain sequencing project: providing services to taxonomists for standard genome sequencing and annotation.</title>
        <authorList>
            <consortium name="The Broad Institute Genomics Platform"/>
            <consortium name="The Broad Institute Genome Sequencing Center for Infectious Disease"/>
            <person name="Wu L."/>
            <person name="Ma J."/>
        </authorList>
    </citation>
    <scope>NUCLEOTIDE SEQUENCE [LARGE SCALE GENOMIC DNA]</scope>
    <source>
        <strain evidence="2">CECT 8472</strain>
    </source>
</reference>
<evidence type="ECO:0000313" key="2">
    <source>
        <dbReference type="Proteomes" id="UP001595799"/>
    </source>
</evidence>
<name>A0ABV8URR5_9PROT</name>
<sequence length="233" mass="26381">MGTQDIIYGGFDGCRAGWILCSLNASRRTPGFELLERWPKDSLERIACIAVDMPIGLPDSGRRRCDLEARALLPPRTRSRIFMDLRRPLLECPDYEAANRMAREDGQGLSKQAWNLHPRLCELDAFITPARQARVLEAHPELVFHRLNDWHRLANKKTAEGRRHRLHLLARAGLEQVERAIPSVARNRASPDDFLDAAACALAASWSVHQQGHHVPSDSAETDSRGLRMEIHF</sequence>
<protein>
    <submittedName>
        <fullName evidence="1">DUF429 domain-containing protein</fullName>
    </submittedName>
</protein>
<organism evidence="1 2">
    <name type="scientific">Fodinicurvata halophila</name>
    <dbReference type="NCBI Taxonomy" id="1419723"/>
    <lineage>
        <taxon>Bacteria</taxon>
        <taxon>Pseudomonadati</taxon>
        <taxon>Pseudomonadota</taxon>
        <taxon>Alphaproteobacteria</taxon>
        <taxon>Rhodospirillales</taxon>
        <taxon>Rhodovibrionaceae</taxon>
        <taxon>Fodinicurvata</taxon>
    </lineage>
</organism>
<evidence type="ECO:0000313" key="1">
    <source>
        <dbReference type="EMBL" id="MFC4353158.1"/>
    </source>
</evidence>
<gene>
    <name evidence="1" type="ORF">ACFOW6_16530</name>
</gene>
<dbReference type="Proteomes" id="UP001595799">
    <property type="component" value="Unassembled WGS sequence"/>
</dbReference>
<dbReference type="RefSeq" id="WP_382423533.1">
    <property type="nucleotide sequence ID" value="NZ_JBHSCW010000011.1"/>
</dbReference>
<comment type="caution">
    <text evidence="1">The sequence shown here is derived from an EMBL/GenBank/DDBJ whole genome shotgun (WGS) entry which is preliminary data.</text>
</comment>
<proteinExistence type="predicted"/>
<keyword evidence="2" id="KW-1185">Reference proteome</keyword>
<dbReference type="InterPro" id="IPR007362">
    <property type="entry name" value="DUF429"/>
</dbReference>
<dbReference type="EMBL" id="JBHSCW010000011">
    <property type="protein sequence ID" value="MFC4353158.1"/>
    <property type="molecule type" value="Genomic_DNA"/>
</dbReference>